<evidence type="ECO:0008006" key="3">
    <source>
        <dbReference type="Google" id="ProtNLM"/>
    </source>
</evidence>
<keyword evidence="2" id="KW-1185">Reference proteome</keyword>
<dbReference type="OrthoDB" id="7008478at2"/>
<reference evidence="1 2" key="1">
    <citation type="submission" date="2019-11" db="EMBL/GenBank/DDBJ databases">
        <title>Pseudomonas karstica sp. nov. and Pseudomonas spelaei sp. nov. from karst caves.</title>
        <authorList>
            <person name="Zeman M."/>
        </authorList>
    </citation>
    <scope>NUCLEOTIDE SEQUENCE [LARGE SCALE GENOMIC DNA]</scope>
    <source>
        <strain evidence="1 2">CCM 7893</strain>
    </source>
</reference>
<sequence>MTMAGSIKKLLLESGEILINVPADRPTLIALGFNETRANELCEEAENATKLEGIIAARRTLYVTQADPLFLEWQYDETQEKEKAWRDKVAEIKARYPLPDRT</sequence>
<dbReference type="EMBL" id="WNNK01000001">
    <property type="protein sequence ID" value="MUF02843.1"/>
    <property type="molecule type" value="Genomic_DNA"/>
</dbReference>
<organism evidence="1 2">
    <name type="scientific">Pseudomonas spelaei</name>
    <dbReference type="NCBI Taxonomy" id="1055469"/>
    <lineage>
        <taxon>Bacteria</taxon>
        <taxon>Pseudomonadati</taxon>
        <taxon>Pseudomonadota</taxon>
        <taxon>Gammaproteobacteria</taxon>
        <taxon>Pseudomonadales</taxon>
        <taxon>Pseudomonadaceae</taxon>
        <taxon>Pseudomonas</taxon>
    </lineage>
</organism>
<proteinExistence type="predicted"/>
<protein>
    <recommendedName>
        <fullName evidence="3">Phage protein</fullName>
    </recommendedName>
</protein>
<name>A0A6I3W5N0_9PSED</name>
<evidence type="ECO:0000313" key="1">
    <source>
        <dbReference type="EMBL" id="MUF02843.1"/>
    </source>
</evidence>
<dbReference type="Proteomes" id="UP000438196">
    <property type="component" value="Unassembled WGS sequence"/>
</dbReference>
<evidence type="ECO:0000313" key="2">
    <source>
        <dbReference type="Proteomes" id="UP000438196"/>
    </source>
</evidence>
<gene>
    <name evidence="1" type="ORF">GNF76_00760</name>
</gene>
<comment type="caution">
    <text evidence="1">The sequence shown here is derived from an EMBL/GenBank/DDBJ whole genome shotgun (WGS) entry which is preliminary data.</text>
</comment>
<accession>A0A6I3W5N0</accession>
<dbReference type="AlphaFoldDB" id="A0A6I3W5N0"/>